<dbReference type="RefSeq" id="WP_048551033.1">
    <property type="nucleotide sequence ID" value="NZ_HF570958.1"/>
</dbReference>
<dbReference type="SUPFAM" id="SSF51730">
    <property type="entry name" value="FAD-linked oxidoreductase"/>
    <property type="match status" value="1"/>
</dbReference>
<feature type="binding site" evidence="10">
    <location>
        <begin position="201"/>
        <end position="203"/>
    </location>
    <ligand>
        <name>FAD</name>
        <dbReference type="ChEBI" id="CHEBI:57692"/>
    </ligand>
</feature>
<reference evidence="12 13" key="1">
    <citation type="journal article" date="2013" name="ISME J.">
        <title>A metabolic model for members of the genus Tetrasphaera involved in enhanced biological phosphorus removal.</title>
        <authorList>
            <person name="Kristiansen R."/>
            <person name="Nguyen H.T.T."/>
            <person name="Saunders A.M."/>
            <person name="Nielsen J.L."/>
            <person name="Wimmer R."/>
            <person name="Le V.Q."/>
            <person name="McIlroy S.J."/>
            <person name="Petrovski S."/>
            <person name="Seviour R.J."/>
            <person name="Calteau A."/>
            <person name="Nielsen K.L."/>
            <person name="Nielsen P.H."/>
        </authorList>
    </citation>
    <scope>NUCLEOTIDE SEQUENCE [LARGE SCALE GENOMIC DNA]</scope>
    <source>
        <strain evidence="12 13">T1-X7</strain>
    </source>
</reference>
<accession>A0A077LY78</accession>
<feature type="binding site" evidence="10">
    <location>
        <position position="177"/>
    </location>
    <ligand>
        <name>FAD</name>
        <dbReference type="ChEBI" id="CHEBI:57692"/>
    </ligand>
</feature>
<dbReference type="UniPathway" id="UPA00261">
    <property type="reaction ID" value="UER00373"/>
</dbReference>
<feature type="domain" description="Proline dehydrogenase" evidence="11">
    <location>
        <begin position="51"/>
        <end position="313"/>
    </location>
</feature>
<keyword evidence="7" id="KW-0642">Proline metabolism</keyword>
<feature type="binding site" evidence="9">
    <location>
        <position position="302"/>
    </location>
    <ligand>
        <name>substrate</name>
    </ligand>
</feature>
<feature type="binding site" evidence="9">
    <location>
        <position position="111"/>
    </location>
    <ligand>
        <name>substrate</name>
    </ligand>
</feature>
<dbReference type="GO" id="GO:0010133">
    <property type="term" value="P:L-proline catabolic process to L-glutamate"/>
    <property type="evidence" value="ECO:0007669"/>
    <property type="project" value="UniProtKB-UniPathway"/>
</dbReference>
<evidence type="ECO:0000256" key="5">
    <source>
        <dbReference type="ARBA" id="ARBA00022827"/>
    </source>
</evidence>
<dbReference type="InterPro" id="IPR002872">
    <property type="entry name" value="Proline_DH_dom"/>
</dbReference>
<name>A0A077LY78_9MICO</name>
<feature type="binding site" evidence="10">
    <location>
        <begin position="240"/>
        <end position="241"/>
    </location>
    <ligand>
        <name>FAD</name>
        <dbReference type="ChEBI" id="CHEBI:57692"/>
    </ligand>
</feature>
<evidence type="ECO:0000256" key="9">
    <source>
        <dbReference type="PIRSR" id="PIRSR000196-1"/>
    </source>
</evidence>
<dbReference type="Pfam" id="PF01619">
    <property type="entry name" value="Pro_dh"/>
    <property type="match status" value="1"/>
</dbReference>
<dbReference type="PIRSF" id="PIRSF000196">
    <property type="entry name" value="Pro_dehydrog"/>
    <property type="match status" value="1"/>
</dbReference>
<dbReference type="EC" id="1.5.5.2" evidence="2"/>
<feature type="binding site" evidence="9">
    <location>
        <position position="303"/>
    </location>
    <ligand>
        <name>substrate</name>
    </ligand>
</feature>
<comment type="caution">
    <text evidence="12">The sequence shown here is derived from an EMBL/GenBank/DDBJ whole genome shotgun (WGS) entry which is preliminary data.</text>
</comment>
<dbReference type="PANTHER" id="PTHR13914">
    <property type="entry name" value="PROLINE OXIDASE"/>
    <property type="match status" value="1"/>
</dbReference>
<dbReference type="GO" id="GO:0004657">
    <property type="term" value="F:proline dehydrogenase activity"/>
    <property type="evidence" value="ECO:0007669"/>
    <property type="project" value="UniProtKB-EC"/>
</dbReference>
<dbReference type="GO" id="GO:0000166">
    <property type="term" value="F:nucleotide binding"/>
    <property type="evidence" value="ECO:0007669"/>
    <property type="project" value="UniProtKB-KW"/>
</dbReference>
<dbReference type="EMBL" id="CAJB01000290">
    <property type="protein sequence ID" value="CCH78868.1"/>
    <property type="molecule type" value="Genomic_DNA"/>
</dbReference>
<keyword evidence="5 10" id="KW-0274">FAD</keyword>
<proteinExistence type="predicted"/>
<dbReference type="STRING" id="1194083.BN12_360019"/>
<dbReference type="Gene3D" id="3.20.20.220">
    <property type="match status" value="1"/>
</dbReference>
<gene>
    <name evidence="12" type="ORF">BN12_360019</name>
</gene>
<comment type="pathway">
    <text evidence="1">Amino-acid degradation; L-proline degradation into L-glutamate; L-glutamate from L-proline: step 1/2.</text>
</comment>
<dbReference type="Proteomes" id="UP000035721">
    <property type="component" value="Unassembled WGS sequence"/>
</dbReference>
<feature type="binding site" evidence="10">
    <location>
        <position position="215"/>
    </location>
    <ligand>
        <name>FAD</name>
        <dbReference type="ChEBI" id="CHEBI:57692"/>
    </ligand>
</feature>
<dbReference type="OrthoDB" id="9773461at2"/>
<keyword evidence="6 12" id="KW-0560">Oxidoreductase</keyword>
<evidence type="ECO:0000256" key="3">
    <source>
        <dbReference type="ARBA" id="ARBA00022630"/>
    </source>
</evidence>
<evidence type="ECO:0000256" key="6">
    <source>
        <dbReference type="ARBA" id="ARBA00023002"/>
    </source>
</evidence>
<keyword evidence="3" id="KW-0285">Flavoprotein</keyword>
<evidence type="ECO:0000256" key="8">
    <source>
        <dbReference type="ARBA" id="ARBA00048779"/>
    </source>
</evidence>
<dbReference type="InterPro" id="IPR015659">
    <property type="entry name" value="Proline_oxidase"/>
</dbReference>
<evidence type="ECO:0000256" key="10">
    <source>
        <dbReference type="PIRSR" id="PIRSR000196-2"/>
    </source>
</evidence>
<comment type="cofactor">
    <cofactor evidence="10">
        <name>FAD</name>
        <dbReference type="ChEBI" id="CHEBI:57692"/>
    </cofactor>
    <text evidence="10">Binds 1 FAD per subunit.</text>
</comment>
<dbReference type="AlphaFoldDB" id="A0A077LY78"/>
<evidence type="ECO:0000313" key="12">
    <source>
        <dbReference type="EMBL" id="CCH78868.1"/>
    </source>
</evidence>
<evidence type="ECO:0000256" key="2">
    <source>
        <dbReference type="ARBA" id="ARBA00012695"/>
    </source>
</evidence>
<protein>
    <recommendedName>
        <fullName evidence="2">proline dehydrogenase</fullName>
        <ecNumber evidence="2">1.5.5.2</ecNumber>
    </recommendedName>
</protein>
<evidence type="ECO:0000313" key="13">
    <source>
        <dbReference type="Proteomes" id="UP000035721"/>
    </source>
</evidence>
<comment type="catalytic activity">
    <reaction evidence="8">
        <text>L-proline + a quinone = (S)-1-pyrroline-5-carboxylate + a quinol + H(+)</text>
        <dbReference type="Rhea" id="RHEA:23784"/>
        <dbReference type="ChEBI" id="CHEBI:15378"/>
        <dbReference type="ChEBI" id="CHEBI:17388"/>
        <dbReference type="ChEBI" id="CHEBI:24646"/>
        <dbReference type="ChEBI" id="CHEBI:60039"/>
        <dbReference type="ChEBI" id="CHEBI:132124"/>
        <dbReference type="EC" id="1.5.5.2"/>
    </reaction>
</comment>
<dbReference type="InterPro" id="IPR008219">
    <property type="entry name" value="PRODH_bac_arc"/>
</dbReference>
<evidence type="ECO:0000256" key="7">
    <source>
        <dbReference type="ARBA" id="ARBA00023062"/>
    </source>
</evidence>
<sequence>MSAFTLSNPARPVLLAAARSERLERMLSRSKITRSLVSRFIPGEAEEAVMEAVGRLLAAGHAISVDYLGEDISHPEEADRTVAAYVSLLEAYRRLEVPATDGVSRLEVSIKLSALGQSLPGDGEALALRNARTICAAAETAGAWVNVDAEDHTTTDSTLGIVRELRKDFPSVATVLQAYLHRTEADCRDLAGAGSRIRLCKGAYKEPAEVAFQGKEDVDAAYLRCLKVLMEGDGYPMVASHDPRIIEAAQSYAREAGRSPHDFEIQMLYGIRPEEQDRLVGEGLTMRTYVPFGDDWYGYFMRRLAERPANLVFFLRSLVGRK</sequence>
<keyword evidence="13" id="KW-1185">Reference proteome</keyword>
<organism evidence="12 13">
    <name type="scientific">Nostocoides japonicum T1-X7</name>
    <dbReference type="NCBI Taxonomy" id="1194083"/>
    <lineage>
        <taxon>Bacteria</taxon>
        <taxon>Bacillati</taxon>
        <taxon>Actinomycetota</taxon>
        <taxon>Actinomycetes</taxon>
        <taxon>Micrococcales</taxon>
        <taxon>Intrasporangiaceae</taxon>
        <taxon>Nostocoides</taxon>
    </lineage>
</organism>
<dbReference type="InterPro" id="IPR029041">
    <property type="entry name" value="FAD-linked_oxidoreductase-like"/>
</dbReference>
<keyword evidence="4 10" id="KW-0547">Nucleotide-binding</keyword>
<evidence type="ECO:0000259" key="11">
    <source>
        <dbReference type="Pfam" id="PF01619"/>
    </source>
</evidence>
<evidence type="ECO:0000256" key="1">
    <source>
        <dbReference type="ARBA" id="ARBA00004739"/>
    </source>
</evidence>
<evidence type="ECO:0000256" key="4">
    <source>
        <dbReference type="ARBA" id="ARBA00022741"/>
    </source>
</evidence>
<dbReference type="PANTHER" id="PTHR13914:SF0">
    <property type="entry name" value="PROLINE DEHYDROGENASE 1, MITOCHONDRIAL"/>
    <property type="match status" value="1"/>
</dbReference>